<dbReference type="PATRIC" id="fig|1548749.3.peg.911"/>
<reference evidence="1 2" key="2">
    <citation type="journal article" date="2016" name="Int. J. Syst. Evol. Microbiol.">
        <title>Vitellibacter aquimaris sp. nov., a marine bacterium isolated from seawater.</title>
        <authorList>
            <person name="Thevarajoo S."/>
            <person name="Selvaratnam C."/>
            <person name="Goh K.M."/>
            <person name="Hong K.W."/>
            <person name="Chan X.Y."/>
            <person name="Chan K.G."/>
            <person name="Chong C.S."/>
        </authorList>
    </citation>
    <scope>NUCLEOTIDE SEQUENCE [LARGE SCALE GENOMIC DNA]</scope>
    <source>
        <strain evidence="1 2">D-24</strain>
    </source>
</reference>
<evidence type="ECO:0000313" key="1">
    <source>
        <dbReference type="EMBL" id="KXO00620.1"/>
    </source>
</evidence>
<evidence type="ECO:0000313" key="2">
    <source>
        <dbReference type="Proteomes" id="UP000070138"/>
    </source>
</evidence>
<proteinExistence type="predicted"/>
<gene>
    <name evidence="1" type="ORF">LS48_04310</name>
</gene>
<keyword evidence="2" id="KW-1185">Reference proteome</keyword>
<dbReference type="EMBL" id="JRWG01000002">
    <property type="protein sequence ID" value="KXO00620.1"/>
    <property type="molecule type" value="Genomic_DNA"/>
</dbReference>
<dbReference type="STRING" id="1548749.LS48_04310"/>
<sequence length="214" mass="25897">MIAVNLENIEKELMRRLPYHYSWGQKQNDKWDRYTNFIYSTQEWAELILRMKQAIAEHKLDKRSLFNYAANRWYNFWSAVAVEHIFSETENIKMVAQTKDSEKDFYLFGIPFDHKTSVFPKHFNKTFEYAQNHKNELIEWLYKNQSAQKRHHFKNRLFIVVYTENGEHWKLKAEIGLLKNAIQKYIATFRPEQLQSFTFVDGQQTLSDIIWVSK</sequence>
<organism evidence="1 2">
    <name type="scientific">Aequorivita aquimaris</name>
    <dbReference type="NCBI Taxonomy" id="1548749"/>
    <lineage>
        <taxon>Bacteria</taxon>
        <taxon>Pseudomonadati</taxon>
        <taxon>Bacteroidota</taxon>
        <taxon>Flavobacteriia</taxon>
        <taxon>Flavobacteriales</taxon>
        <taxon>Flavobacteriaceae</taxon>
        <taxon>Aequorivita</taxon>
    </lineage>
</organism>
<dbReference type="RefSeq" id="WP_062620297.1">
    <property type="nucleotide sequence ID" value="NZ_JRWG01000002.1"/>
</dbReference>
<dbReference type="AlphaFoldDB" id="A0A137RKB1"/>
<reference evidence="2" key="1">
    <citation type="submission" date="2014-10" db="EMBL/GenBank/DDBJ databases">
        <title>Genome sequencing of Vitellibacter sp. D-24.</title>
        <authorList>
            <person name="Thevarajoo S."/>
            <person name="Selvaratnam C."/>
            <person name="Goh K.M."/>
            <person name="Chong C.S."/>
        </authorList>
    </citation>
    <scope>NUCLEOTIDE SEQUENCE [LARGE SCALE GENOMIC DNA]</scope>
    <source>
        <strain evidence="2">D-24</strain>
    </source>
</reference>
<accession>A0A137RKB1</accession>
<dbReference type="Proteomes" id="UP000070138">
    <property type="component" value="Unassembled WGS sequence"/>
</dbReference>
<protein>
    <submittedName>
        <fullName evidence="1">Uncharacterized protein</fullName>
    </submittedName>
</protein>
<name>A0A137RKB1_9FLAO</name>
<comment type="caution">
    <text evidence="1">The sequence shown here is derived from an EMBL/GenBank/DDBJ whole genome shotgun (WGS) entry which is preliminary data.</text>
</comment>